<sequence>KKKKKNKSFLFCNFTILRFGFCQKSRIFIAVWLMPGNHSEISLNEQQQNGGLVCNDDTKTTRKKKKKKDVTIVDDDDDEFDGENQLVMVSSSSSKSRNRFISRILKKPKSPKRSGSRKGGCFRVIRPRRREKSGCGCGGDDGSSVSSPVSDPNDERFSHEMLRGMLETNDFGSDECNTHR</sequence>
<evidence type="ECO:0000313" key="3">
    <source>
        <dbReference type="Proteomes" id="UP000029121"/>
    </source>
</evidence>
<proteinExistence type="predicted"/>
<gene>
    <name evidence="2" type="ORF">CARUB_v10002076mg</name>
</gene>
<organism evidence="2 3">
    <name type="scientific">Capsella rubella</name>
    <dbReference type="NCBI Taxonomy" id="81985"/>
    <lineage>
        <taxon>Eukaryota</taxon>
        <taxon>Viridiplantae</taxon>
        <taxon>Streptophyta</taxon>
        <taxon>Embryophyta</taxon>
        <taxon>Tracheophyta</taxon>
        <taxon>Spermatophyta</taxon>
        <taxon>Magnoliopsida</taxon>
        <taxon>eudicotyledons</taxon>
        <taxon>Gunneridae</taxon>
        <taxon>Pentapetalae</taxon>
        <taxon>rosids</taxon>
        <taxon>malvids</taxon>
        <taxon>Brassicales</taxon>
        <taxon>Brassicaceae</taxon>
        <taxon>Camelineae</taxon>
        <taxon>Capsella</taxon>
    </lineage>
</organism>
<evidence type="ECO:0000313" key="2">
    <source>
        <dbReference type="EMBL" id="EOA21656.1"/>
    </source>
</evidence>
<evidence type="ECO:0000256" key="1">
    <source>
        <dbReference type="SAM" id="MobiDB-lite"/>
    </source>
</evidence>
<protein>
    <submittedName>
        <fullName evidence="2">Uncharacterized protein</fullName>
    </submittedName>
</protein>
<keyword evidence="3" id="KW-1185">Reference proteome</keyword>
<dbReference type="PANTHER" id="PTHR35123">
    <property type="entry name" value="OS07G0633900 PROTEIN-RELATED"/>
    <property type="match status" value="1"/>
</dbReference>
<dbReference type="Proteomes" id="UP000029121">
    <property type="component" value="Unassembled WGS sequence"/>
</dbReference>
<reference evidence="3" key="1">
    <citation type="journal article" date="2013" name="Nat. Genet.">
        <title>The Capsella rubella genome and the genomic consequences of rapid mating system evolution.</title>
        <authorList>
            <person name="Slotte T."/>
            <person name="Hazzouri K.M."/>
            <person name="Agren J.A."/>
            <person name="Koenig D."/>
            <person name="Maumus F."/>
            <person name="Guo Y.L."/>
            <person name="Steige K."/>
            <person name="Platts A.E."/>
            <person name="Escobar J.S."/>
            <person name="Newman L.K."/>
            <person name="Wang W."/>
            <person name="Mandakova T."/>
            <person name="Vello E."/>
            <person name="Smith L.M."/>
            <person name="Henz S.R."/>
            <person name="Steffen J."/>
            <person name="Takuno S."/>
            <person name="Brandvain Y."/>
            <person name="Coop G."/>
            <person name="Andolfatto P."/>
            <person name="Hu T.T."/>
            <person name="Blanchette M."/>
            <person name="Clark R.M."/>
            <person name="Quesneville H."/>
            <person name="Nordborg M."/>
            <person name="Gaut B.S."/>
            <person name="Lysak M.A."/>
            <person name="Jenkins J."/>
            <person name="Grimwood J."/>
            <person name="Chapman J."/>
            <person name="Prochnik S."/>
            <person name="Shu S."/>
            <person name="Rokhsar D."/>
            <person name="Schmutz J."/>
            <person name="Weigel D."/>
            <person name="Wright S.I."/>
        </authorList>
    </citation>
    <scope>NUCLEOTIDE SEQUENCE [LARGE SCALE GENOMIC DNA]</scope>
    <source>
        <strain evidence="3">cv. Monte Gargano</strain>
    </source>
</reference>
<dbReference type="AlphaFoldDB" id="R0FI08"/>
<feature type="non-terminal residue" evidence="2">
    <location>
        <position position="1"/>
    </location>
</feature>
<accession>R0FI08</accession>
<feature type="region of interest" description="Disordered" evidence="1">
    <location>
        <begin position="130"/>
        <end position="180"/>
    </location>
</feature>
<name>R0FI08_9BRAS</name>
<feature type="compositionally biased region" description="Low complexity" evidence="1">
    <location>
        <begin position="142"/>
        <end position="151"/>
    </location>
</feature>
<dbReference type="PANTHER" id="PTHR35123:SF2">
    <property type="entry name" value="UBIQUITIN CARBOXYL-TERMINAL HYDROLASE-LIKE PROTEIN"/>
    <property type="match status" value="1"/>
</dbReference>
<feature type="compositionally biased region" description="Basic and acidic residues" evidence="1">
    <location>
        <begin position="153"/>
        <end position="162"/>
    </location>
</feature>
<dbReference type="EMBL" id="KB870810">
    <property type="protein sequence ID" value="EOA21656.1"/>
    <property type="molecule type" value="Genomic_DNA"/>
</dbReference>
<dbReference type="KEGG" id="crb:17882743"/>